<reference evidence="4 5" key="1">
    <citation type="submission" date="2024-09" db="EMBL/GenBank/DDBJ databases">
        <title>A chromosome-level genome assembly of Gray's grenadier anchovy, Coilia grayii.</title>
        <authorList>
            <person name="Fu Z."/>
        </authorList>
    </citation>
    <scope>NUCLEOTIDE SEQUENCE [LARGE SCALE GENOMIC DNA]</scope>
    <source>
        <strain evidence="4">G4</strain>
        <tissue evidence="4">Muscle</tissue>
    </source>
</reference>
<dbReference type="EMBL" id="JBHFQA010000023">
    <property type="protein sequence ID" value="KAL2078328.1"/>
    <property type="molecule type" value="Genomic_DNA"/>
</dbReference>
<accession>A0ABD1ITM0</accession>
<gene>
    <name evidence="4" type="ORF">ACEWY4_026013</name>
</gene>
<name>A0ABD1ITM0_9TELE</name>
<dbReference type="AlphaFoldDB" id="A0ABD1ITM0"/>
<feature type="region of interest" description="Disordered" evidence="2">
    <location>
        <begin position="499"/>
        <end position="520"/>
    </location>
</feature>
<dbReference type="Pfam" id="PF15235">
    <property type="entry name" value="GRIN_C"/>
    <property type="match status" value="1"/>
</dbReference>
<feature type="domain" description="G protein-regulated inducer of neurite outgrowth C-terminal" evidence="3">
    <location>
        <begin position="442"/>
        <end position="537"/>
    </location>
</feature>
<dbReference type="InterPro" id="IPR032745">
    <property type="entry name" value="GRIN_C"/>
</dbReference>
<feature type="region of interest" description="Disordered" evidence="2">
    <location>
        <begin position="380"/>
        <end position="439"/>
    </location>
</feature>
<comment type="caution">
    <text evidence="4">The sequence shown here is derived from an EMBL/GenBank/DDBJ whole genome shotgun (WGS) entry which is preliminary data.</text>
</comment>
<protein>
    <recommendedName>
        <fullName evidence="3">G protein-regulated inducer of neurite outgrowth C-terminal domain-containing protein</fullName>
    </recommendedName>
</protein>
<evidence type="ECO:0000256" key="2">
    <source>
        <dbReference type="SAM" id="MobiDB-lite"/>
    </source>
</evidence>
<comment type="function">
    <text evidence="1">May be involved in neurite outgrowth.</text>
</comment>
<feature type="compositionally biased region" description="Basic and acidic residues" evidence="2">
    <location>
        <begin position="59"/>
        <end position="69"/>
    </location>
</feature>
<keyword evidence="5" id="KW-1185">Reference proteome</keyword>
<evidence type="ECO:0000313" key="4">
    <source>
        <dbReference type="EMBL" id="KAL2078328.1"/>
    </source>
</evidence>
<sequence length="541" mass="56516">MAEGNHCTTKLLPPGICVGLASTGMGSDDDEDSEEHDPPIISLSKSSTDMLTGPPQRTELARLRPDLRKSSSTQRPSGLAGSTVNAITTTTTAAAITTARFSVLPAFPRQDRSSLGSGGISSLDTVVWREASQRPWSLSDDCCAGPVQPPEEHNVMGLVDGEGLPPGYPYCMDLQGVQGQGEGRERQCLSGCSLVGQDGVNQGLGISVASSSATLDALQYEGADRSRGGPETVMGVEGQAPVFLNSPLLGQGCRTNCADGYLQGNPVSLSLPYANANAYPAHGDAGLHGAGSYSGEGQRSPLLPRSLVFPSLVSSISQTSLDRHVLTQCCAPLASDSSSVSSSMAVAHASSMAPQLWPTHQGAVREAGTMTSRCDLRDVGVQTGSSSLGSPPAPAPTTPSSEPLSPPHSSSSQSSKQGKGGMSRELRAPHLDGALVSERYGGRSPMREVEWDDDGMTWEVYGAAVDPEELGHAIQKHLELQITEGKGQEAGIEGEALQQQQEGGKTCGTGRQMNGKKKKRVGLRMSLRRPGCCSRAYTMGD</sequence>
<dbReference type="InterPro" id="IPR026646">
    <property type="entry name" value="GPRIN2-like/GPRIN3"/>
</dbReference>
<evidence type="ECO:0000259" key="3">
    <source>
        <dbReference type="Pfam" id="PF15235"/>
    </source>
</evidence>
<feature type="compositionally biased region" description="Low complexity" evidence="2">
    <location>
        <begin position="398"/>
        <end position="417"/>
    </location>
</feature>
<proteinExistence type="predicted"/>
<dbReference type="PANTHER" id="PTHR15718:SF5">
    <property type="entry name" value="G PROTEIN-REGULATED INDUCER OF NEURITE OUTGROWTH 2"/>
    <property type="match status" value="1"/>
</dbReference>
<evidence type="ECO:0000256" key="1">
    <source>
        <dbReference type="ARBA" id="ARBA00002358"/>
    </source>
</evidence>
<feature type="region of interest" description="Disordered" evidence="2">
    <location>
        <begin position="21"/>
        <end position="83"/>
    </location>
</feature>
<evidence type="ECO:0000313" key="5">
    <source>
        <dbReference type="Proteomes" id="UP001591681"/>
    </source>
</evidence>
<dbReference type="Proteomes" id="UP001591681">
    <property type="component" value="Unassembled WGS sequence"/>
</dbReference>
<dbReference type="PANTHER" id="PTHR15718">
    <property type="entry name" value="G PROTEIN-REGULATED INDUCER OF NEURITE OUTGROWTH C-TERMINAL DOMAIN-CONTAINING PROTEIN"/>
    <property type="match status" value="1"/>
</dbReference>
<organism evidence="4 5">
    <name type="scientific">Coilia grayii</name>
    <name type="common">Gray's grenadier anchovy</name>
    <dbReference type="NCBI Taxonomy" id="363190"/>
    <lineage>
        <taxon>Eukaryota</taxon>
        <taxon>Metazoa</taxon>
        <taxon>Chordata</taxon>
        <taxon>Craniata</taxon>
        <taxon>Vertebrata</taxon>
        <taxon>Euteleostomi</taxon>
        <taxon>Actinopterygii</taxon>
        <taxon>Neopterygii</taxon>
        <taxon>Teleostei</taxon>
        <taxon>Clupei</taxon>
        <taxon>Clupeiformes</taxon>
        <taxon>Clupeoidei</taxon>
        <taxon>Engraulidae</taxon>
        <taxon>Coilinae</taxon>
        <taxon>Coilia</taxon>
    </lineage>
</organism>
<feature type="compositionally biased region" description="Polar residues" evidence="2">
    <location>
        <begin position="70"/>
        <end position="83"/>
    </location>
</feature>